<accession>A0ABN5B0Y3</accession>
<evidence type="ECO:0000313" key="2">
    <source>
        <dbReference type="Proteomes" id="UP000249910"/>
    </source>
</evidence>
<name>A0ABN5B0Y3_9GAMM</name>
<dbReference type="EMBL" id="CP022132">
    <property type="protein sequence ID" value="ASG68702.1"/>
    <property type="molecule type" value="Genomic_DNA"/>
</dbReference>
<reference evidence="1 2" key="1">
    <citation type="submission" date="2017-06" db="EMBL/GenBank/DDBJ databases">
        <title>Complete genome of Francisella halioticida.</title>
        <authorList>
            <person name="Sjodin A."/>
        </authorList>
    </citation>
    <scope>NUCLEOTIDE SEQUENCE [LARGE SCALE GENOMIC DNA]</scope>
    <source>
        <strain evidence="1 2">DSM 23729</strain>
    </source>
</reference>
<organism evidence="1 2">
    <name type="scientific">Francisella halioticida</name>
    <dbReference type="NCBI Taxonomy" id="549298"/>
    <lineage>
        <taxon>Bacteria</taxon>
        <taxon>Pseudomonadati</taxon>
        <taxon>Pseudomonadota</taxon>
        <taxon>Gammaproteobacteria</taxon>
        <taxon>Thiotrichales</taxon>
        <taxon>Francisellaceae</taxon>
        <taxon>Francisella</taxon>
    </lineage>
</organism>
<dbReference type="Proteomes" id="UP000249910">
    <property type="component" value="Chromosome"/>
</dbReference>
<keyword evidence="2" id="KW-1185">Reference proteome</keyword>
<proteinExistence type="predicted"/>
<sequence>MQRYSKITNVHRYKREIVLLKSRPCAYGKCTFCDYILDNSKNIDEINSINFEVLKNVTGKFGILEIINSGNIFELPLQTKNRIKKVIEEKNIKLLFVEAHWMYKDHLHKIKDIFETEIFIKTGLESFDYNFREKLLNKGFYHDSPEQLSKMFDSVCLLIGVQGQTKELIRKDIQIAKNHFKHTTINLYVNNTTRIKADESLKKWFLKEYCKLFDDPQFEILIDNTDFGVGD</sequence>
<dbReference type="RefSeq" id="WP_088773175.1">
    <property type="nucleotide sequence ID" value="NZ_AP023082.1"/>
</dbReference>
<evidence type="ECO:0000313" key="1">
    <source>
        <dbReference type="EMBL" id="ASG68702.1"/>
    </source>
</evidence>
<protein>
    <submittedName>
        <fullName evidence="1">Radical SAM protein</fullName>
    </submittedName>
</protein>
<gene>
    <name evidence="1" type="ORF">CDV26_10185</name>
</gene>